<dbReference type="AlphaFoldDB" id="A0A2P5ECC5"/>
<feature type="non-terminal residue" evidence="1">
    <location>
        <position position="1"/>
    </location>
</feature>
<dbReference type="EMBL" id="JXTC01000182">
    <property type="protein sequence ID" value="PON83192.1"/>
    <property type="molecule type" value="Genomic_DNA"/>
</dbReference>
<gene>
    <name evidence="1" type="ORF">TorRG33x02_210260</name>
</gene>
<comment type="caution">
    <text evidence="1">The sequence shown here is derived from an EMBL/GenBank/DDBJ whole genome shotgun (WGS) entry which is preliminary data.</text>
</comment>
<evidence type="ECO:0000313" key="1">
    <source>
        <dbReference type="EMBL" id="PON83192.1"/>
    </source>
</evidence>
<dbReference type="InParanoid" id="A0A2P5ECC5"/>
<name>A0A2P5ECC5_TREOI</name>
<proteinExistence type="predicted"/>
<reference evidence="2" key="1">
    <citation type="submission" date="2016-06" db="EMBL/GenBank/DDBJ databases">
        <title>Parallel loss of symbiosis genes in relatives of nitrogen-fixing non-legume Parasponia.</title>
        <authorList>
            <person name="Van Velzen R."/>
            <person name="Holmer R."/>
            <person name="Bu F."/>
            <person name="Rutten L."/>
            <person name="Van Zeijl A."/>
            <person name="Liu W."/>
            <person name="Santuari L."/>
            <person name="Cao Q."/>
            <person name="Sharma T."/>
            <person name="Shen D."/>
            <person name="Roswanjaya Y."/>
            <person name="Wardhani T."/>
            <person name="Kalhor M.S."/>
            <person name="Jansen J."/>
            <person name="Van den Hoogen J."/>
            <person name="Gungor B."/>
            <person name="Hartog M."/>
            <person name="Hontelez J."/>
            <person name="Verver J."/>
            <person name="Yang W.-C."/>
            <person name="Schijlen E."/>
            <person name="Repin R."/>
            <person name="Schilthuizen M."/>
            <person name="Schranz E."/>
            <person name="Heidstra R."/>
            <person name="Miyata K."/>
            <person name="Fedorova E."/>
            <person name="Kohlen W."/>
            <person name="Bisseling T."/>
            <person name="Smit S."/>
            <person name="Geurts R."/>
        </authorList>
    </citation>
    <scope>NUCLEOTIDE SEQUENCE [LARGE SCALE GENOMIC DNA]</scope>
    <source>
        <strain evidence="2">cv. RG33-2</strain>
    </source>
</reference>
<accession>A0A2P5ECC5</accession>
<evidence type="ECO:0000313" key="2">
    <source>
        <dbReference type="Proteomes" id="UP000237000"/>
    </source>
</evidence>
<dbReference type="Proteomes" id="UP000237000">
    <property type="component" value="Unassembled WGS sequence"/>
</dbReference>
<protein>
    <submittedName>
        <fullName evidence="1">Uncharacterized protein</fullName>
    </submittedName>
</protein>
<organism evidence="1 2">
    <name type="scientific">Trema orientale</name>
    <name type="common">Charcoal tree</name>
    <name type="synonym">Celtis orientalis</name>
    <dbReference type="NCBI Taxonomy" id="63057"/>
    <lineage>
        <taxon>Eukaryota</taxon>
        <taxon>Viridiplantae</taxon>
        <taxon>Streptophyta</taxon>
        <taxon>Embryophyta</taxon>
        <taxon>Tracheophyta</taxon>
        <taxon>Spermatophyta</taxon>
        <taxon>Magnoliopsida</taxon>
        <taxon>eudicotyledons</taxon>
        <taxon>Gunneridae</taxon>
        <taxon>Pentapetalae</taxon>
        <taxon>rosids</taxon>
        <taxon>fabids</taxon>
        <taxon>Rosales</taxon>
        <taxon>Cannabaceae</taxon>
        <taxon>Trema</taxon>
    </lineage>
</organism>
<keyword evidence="2" id="KW-1185">Reference proteome</keyword>
<sequence length="121" mass="13173">PCHQNLISSEGNSPLIHSMTNAKKRLSPSNIAFPGVKIGGLLEICWSMESPNRQAIVLCLISCFTSTFHGESSHNLIALLDSSISFVQEFHTARSSSVVPISPSLRSKHNRWSCPLLTALS</sequence>